<feature type="chain" id="PRO_5042915015" description="AHC1-like C2H2 zinc-finger domain-containing protein" evidence="2">
    <location>
        <begin position="26"/>
        <end position="392"/>
    </location>
</feature>
<evidence type="ECO:0000256" key="1">
    <source>
        <dbReference type="SAM" id="MobiDB-lite"/>
    </source>
</evidence>
<proteinExistence type="predicted"/>
<keyword evidence="5" id="KW-1185">Reference proteome</keyword>
<feature type="compositionally biased region" description="Basic residues" evidence="1">
    <location>
        <begin position="226"/>
        <end position="238"/>
    </location>
</feature>
<feature type="compositionally biased region" description="Basic and acidic residues" evidence="1">
    <location>
        <begin position="318"/>
        <end position="338"/>
    </location>
</feature>
<accession>A0AAN7YKD7</accession>
<dbReference type="EMBL" id="JAVRRJ010000001">
    <property type="protein sequence ID" value="KAK5091488.1"/>
    <property type="molecule type" value="Genomic_DNA"/>
</dbReference>
<organism evidence="4 5">
    <name type="scientific">Lithohypha guttulata</name>
    <dbReference type="NCBI Taxonomy" id="1690604"/>
    <lineage>
        <taxon>Eukaryota</taxon>
        <taxon>Fungi</taxon>
        <taxon>Dikarya</taxon>
        <taxon>Ascomycota</taxon>
        <taxon>Pezizomycotina</taxon>
        <taxon>Eurotiomycetes</taxon>
        <taxon>Chaetothyriomycetidae</taxon>
        <taxon>Chaetothyriales</taxon>
        <taxon>Trichomeriaceae</taxon>
        <taxon>Lithohypha</taxon>
    </lineage>
</organism>
<feature type="region of interest" description="Disordered" evidence="1">
    <location>
        <begin position="281"/>
        <end position="392"/>
    </location>
</feature>
<name>A0AAN7YKD7_9EURO</name>
<dbReference type="InterPro" id="IPR058706">
    <property type="entry name" value="zf-C2H2_AHC1-like"/>
</dbReference>
<reference evidence="4 5" key="1">
    <citation type="submission" date="2023-08" db="EMBL/GenBank/DDBJ databases">
        <title>Black Yeasts Isolated from many extreme environments.</title>
        <authorList>
            <person name="Coleine C."/>
            <person name="Stajich J.E."/>
            <person name="Selbmann L."/>
        </authorList>
    </citation>
    <scope>NUCLEOTIDE SEQUENCE [LARGE SCALE GENOMIC DNA]</scope>
    <source>
        <strain evidence="4 5">CCFEE 5910</strain>
    </source>
</reference>
<evidence type="ECO:0000256" key="2">
    <source>
        <dbReference type="SAM" id="SignalP"/>
    </source>
</evidence>
<feature type="compositionally biased region" description="Polar residues" evidence="1">
    <location>
        <begin position="286"/>
        <end position="295"/>
    </location>
</feature>
<sequence length="392" mass="42383">MADPHEVFILTLLKWLGLPAGFCEPKQKPTGPMILKRKSDGKMVKLVCPDCGRLDFGSAQGFINHCRIGHQRNYASHDAAAEGCGEPIEVDDAGLVKDAPVVSAPPSVVTTPIAVTPSPIIVSATTSSTHPLVKTAHLTSKDTLARPIVQGGFIPKSERKSAKPRIRSPQVQNSDTPHLSALVQSRETGINLEEAVAEAKRRDDLHEEWEFDAFVDFDSPLPTPKNSRHPHVAGKKPSGKSVNAGSNARKPAAPNQVCASMSGSLSAVQTPAEEQSFHHFMPLVPSPTNESTQAPSLIDDDEEMDPQSPPSSDEHDETDVHFDIRDDDHTEEHHELRGSEMTANATPCSQTATTAPPFARPLSSKGSRSSNFVAENPVPEGEGDKKRRRIEQ</sequence>
<dbReference type="AlphaFoldDB" id="A0AAN7YKD7"/>
<feature type="compositionally biased region" description="Polar residues" evidence="1">
    <location>
        <begin position="341"/>
        <end position="354"/>
    </location>
</feature>
<gene>
    <name evidence="4" type="ORF">LTR05_001672</name>
</gene>
<feature type="signal peptide" evidence="2">
    <location>
        <begin position="1"/>
        <end position="25"/>
    </location>
</feature>
<keyword evidence="2" id="KW-0732">Signal</keyword>
<evidence type="ECO:0000313" key="4">
    <source>
        <dbReference type="EMBL" id="KAK5091488.1"/>
    </source>
</evidence>
<dbReference type="Proteomes" id="UP001309876">
    <property type="component" value="Unassembled WGS sequence"/>
</dbReference>
<feature type="domain" description="AHC1-like C2H2 zinc-finger" evidence="3">
    <location>
        <begin position="37"/>
        <end position="80"/>
    </location>
</feature>
<feature type="compositionally biased region" description="Basic and acidic residues" evidence="1">
    <location>
        <begin position="382"/>
        <end position="392"/>
    </location>
</feature>
<comment type="caution">
    <text evidence="4">The sequence shown here is derived from an EMBL/GenBank/DDBJ whole genome shotgun (WGS) entry which is preliminary data.</text>
</comment>
<protein>
    <recommendedName>
        <fullName evidence="3">AHC1-like C2H2 zinc-finger domain-containing protein</fullName>
    </recommendedName>
</protein>
<feature type="region of interest" description="Disordered" evidence="1">
    <location>
        <begin position="217"/>
        <end position="257"/>
    </location>
</feature>
<feature type="region of interest" description="Disordered" evidence="1">
    <location>
        <begin position="155"/>
        <end position="178"/>
    </location>
</feature>
<dbReference type="Pfam" id="PF25909">
    <property type="entry name" value="zf-C2H2_AHC1"/>
    <property type="match status" value="1"/>
</dbReference>
<feature type="compositionally biased region" description="Polar residues" evidence="1">
    <location>
        <begin position="364"/>
        <end position="373"/>
    </location>
</feature>
<evidence type="ECO:0000259" key="3">
    <source>
        <dbReference type="Pfam" id="PF25909"/>
    </source>
</evidence>
<evidence type="ECO:0000313" key="5">
    <source>
        <dbReference type="Proteomes" id="UP001309876"/>
    </source>
</evidence>
<feature type="compositionally biased region" description="Polar residues" evidence="1">
    <location>
        <begin position="169"/>
        <end position="178"/>
    </location>
</feature>